<keyword evidence="13" id="KW-0862">Zinc</keyword>
<dbReference type="InterPro" id="IPR014729">
    <property type="entry name" value="Rossmann-like_a/b/a_fold"/>
</dbReference>
<comment type="function">
    <text evidence="1 13">Is required not only for elongation of protein synthesis but also for the initiation of all mRNA translation through initiator tRNA(fMet) aminoacylation.</text>
</comment>
<keyword evidence="11 13" id="KW-0030">Aminoacyl-tRNA synthetase</keyword>
<dbReference type="GO" id="GO:0005524">
    <property type="term" value="F:ATP binding"/>
    <property type="evidence" value="ECO:0007669"/>
    <property type="project" value="UniProtKB-UniRule"/>
</dbReference>
<evidence type="ECO:0000256" key="1">
    <source>
        <dbReference type="ARBA" id="ARBA00003314"/>
    </source>
</evidence>
<dbReference type="SUPFAM" id="SSF47323">
    <property type="entry name" value="Anticodon-binding domain of a subclass of class I aminoacyl-tRNA synthetases"/>
    <property type="match status" value="1"/>
</dbReference>
<evidence type="ECO:0000256" key="2">
    <source>
        <dbReference type="ARBA" id="ARBA00004496"/>
    </source>
</evidence>
<dbReference type="InterPro" id="IPR023457">
    <property type="entry name" value="Met-tRNA_synth_2"/>
</dbReference>
<dbReference type="SUPFAM" id="SSF52374">
    <property type="entry name" value="Nucleotidylyl transferase"/>
    <property type="match status" value="1"/>
</dbReference>
<feature type="binding site" evidence="13">
    <location>
        <position position="132"/>
    </location>
    <ligand>
        <name>Zn(2+)</name>
        <dbReference type="ChEBI" id="CHEBI:29105"/>
    </ligand>
</feature>
<dbReference type="InterPro" id="IPR041872">
    <property type="entry name" value="Anticodon_Met"/>
</dbReference>
<feature type="short sequence motif" description="'HIGH' region" evidence="13">
    <location>
        <begin position="14"/>
        <end position="24"/>
    </location>
</feature>
<dbReference type="NCBIfam" id="TIGR00398">
    <property type="entry name" value="metG"/>
    <property type="match status" value="1"/>
</dbReference>
<comment type="similarity">
    <text evidence="13">Belongs to the class-I aminoacyl-tRNA synthetase family. MetG type 2A subfamily.</text>
</comment>
<gene>
    <name evidence="13 15" type="primary">metG</name>
    <name evidence="15" type="ORF">IAB05_05475</name>
</gene>
<dbReference type="InterPro" id="IPR009080">
    <property type="entry name" value="tRNAsynth_Ia_anticodon-bd"/>
</dbReference>
<evidence type="ECO:0000256" key="11">
    <source>
        <dbReference type="ARBA" id="ARBA00023146"/>
    </source>
</evidence>
<dbReference type="GO" id="GO:0046872">
    <property type="term" value="F:metal ion binding"/>
    <property type="evidence" value="ECO:0007669"/>
    <property type="project" value="UniProtKB-KW"/>
</dbReference>
<dbReference type="FunFam" id="2.170.220.10:FF:000002">
    <property type="entry name" value="Methionine--tRNA ligase"/>
    <property type="match status" value="1"/>
</dbReference>
<evidence type="ECO:0000256" key="3">
    <source>
        <dbReference type="ARBA" id="ARBA00011738"/>
    </source>
</evidence>
<evidence type="ECO:0000256" key="4">
    <source>
        <dbReference type="ARBA" id="ARBA00022490"/>
    </source>
</evidence>
<dbReference type="InterPro" id="IPR012340">
    <property type="entry name" value="NA-bd_OB-fold"/>
</dbReference>
<dbReference type="PROSITE" id="PS50886">
    <property type="entry name" value="TRBD"/>
    <property type="match status" value="1"/>
</dbReference>
<dbReference type="PANTHER" id="PTHR43326">
    <property type="entry name" value="METHIONYL-TRNA SYNTHETASE"/>
    <property type="match status" value="1"/>
</dbReference>
<evidence type="ECO:0000256" key="12">
    <source>
        <dbReference type="ARBA" id="ARBA00047364"/>
    </source>
</evidence>
<dbReference type="AlphaFoldDB" id="A0A9D1MHW9"/>
<evidence type="ECO:0000259" key="14">
    <source>
        <dbReference type="PROSITE" id="PS50886"/>
    </source>
</evidence>
<dbReference type="GO" id="GO:0004825">
    <property type="term" value="F:methionine-tRNA ligase activity"/>
    <property type="evidence" value="ECO:0007669"/>
    <property type="project" value="UniProtKB-UniRule"/>
</dbReference>
<dbReference type="InterPro" id="IPR014758">
    <property type="entry name" value="Met-tRNA_synth"/>
</dbReference>
<comment type="caution">
    <text evidence="15">The sequence shown here is derived from an EMBL/GenBank/DDBJ whole genome shotgun (WGS) entry which is preliminary data.</text>
</comment>
<dbReference type="Pfam" id="PF01588">
    <property type="entry name" value="tRNA_bind"/>
    <property type="match status" value="1"/>
</dbReference>
<comment type="subcellular location">
    <subcellularLocation>
        <location evidence="2 13">Cytoplasm</location>
    </subcellularLocation>
</comment>
<keyword evidence="13" id="KW-0479">Metal-binding</keyword>
<accession>A0A9D1MHW9</accession>
<comment type="subunit">
    <text evidence="3 13">Homodimer.</text>
</comment>
<sequence>MVAKPKYYLTTAIAYTSGTPHIGNVYEIVLTDFLARFKRLEGYDVRFQTGTDEHGQKIEEKAAAAGVTPKAFVDKVAGDIRRIWDEMDIKYDRFIRTTDEDHVAAVQALFEKLYKQGDIYKGSYKGWYCTPCESFWTESQLKDGKCPDCGREVKEAEEEAYFFRMSKYADKLLKYYEDHPDFIVPLSRKNEMINNFLKPGLQDLCVSRSSFTWGIPVTFDKKHVVYVWLDALFNYVTGLGYDGEKGGELYNKYWPADVHVIGKDIVRFHTIYWPIFLMAAGLPLPKQVFGHPWLLQDGGKMSKSKGNVIYADDLIKFFGVDAVRSYLLREMPFDNDGTISWEAVAEKTNAELANIYGNLVSRTAAMSHKYFGGVVEDGGAYEPIDDELKSAVTALAAKVKADVDAFKVADAIDEIFLVLRRANKYIDETAPWILAKDAAKADRLKTVLYNLSETIIICSTLLAPVMPKTAEKVLAMYSAPARSFDELNQFGLLKNGTSVTQTADKLFNRIDIEKMMKEVDAMYAERNGEVRHAAAAATPAKSAEQKETEEKKEETTLIGIEDFAKVQLKTGKVLASEHLPNSKKLLKNTVQIGDETRTILSGISKWYTPEEMVGKTVIVAYNLKPAKLAGVISEGMLLCAEDDGNVVLLTTEKEVKSGSDIS</sequence>
<evidence type="ECO:0000256" key="13">
    <source>
        <dbReference type="HAMAP-Rule" id="MF_01228"/>
    </source>
</evidence>
<keyword evidence="10 13" id="KW-0648">Protein biosynthesis</keyword>
<comment type="caution">
    <text evidence="13">Lacks conserved residue(s) required for the propagation of feature annotation.</text>
</comment>
<dbReference type="NCBIfam" id="TIGR00399">
    <property type="entry name" value="metG_C_term"/>
    <property type="match status" value="1"/>
</dbReference>
<keyword evidence="8 13" id="KW-0067">ATP-binding</keyword>
<evidence type="ECO:0000313" key="16">
    <source>
        <dbReference type="Proteomes" id="UP000824094"/>
    </source>
</evidence>
<feature type="domain" description="TRNA-binding" evidence="14">
    <location>
        <begin position="562"/>
        <end position="662"/>
    </location>
</feature>
<dbReference type="Gene3D" id="2.170.220.10">
    <property type="match status" value="1"/>
</dbReference>
<dbReference type="PANTHER" id="PTHR43326:SF1">
    <property type="entry name" value="METHIONINE--TRNA LIGASE, MITOCHONDRIAL"/>
    <property type="match status" value="1"/>
</dbReference>
<organism evidence="15 16">
    <name type="scientific">Candidatus Stercoripulliclostridium merdigallinarum</name>
    <dbReference type="NCBI Taxonomy" id="2840951"/>
    <lineage>
        <taxon>Bacteria</taxon>
        <taxon>Bacillati</taxon>
        <taxon>Bacillota</taxon>
        <taxon>Clostridia</taxon>
        <taxon>Eubacteriales</taxon>
        <taxon>Candidatus Stercoripulliclostridium</taxon>
    </lineage>
</organism>
<dbReference type="PRINTS" id="PR01041">
    <property type="entry name" value="TRNASYNTHMET"/>
</dbReference>
<feature type="short sequence motif" description="'KMSKS' region" evidence="13">
    <location>
        <begin position="300"/>
        <end position="304"/>
    </location>
</feature>
<dbReference type="GO" id="GO:0000049">
    <property type="term" value="F:tRNA binding"/>
    <property type="evidence" value="ECO:0007669"/>
    <property type="project" value="UniProtKB-UniRule"/>
</dbReference>
<name>A0A9D1MHW9_9FIRM</name>
<evidence type="ECO:0000256" key="7">
    <source>
        <dbReference type="ARBA" id="ARBA00022741"/>
    </source>
</evidence>
<feature type="binding site" evidence="13">
    <location>
        <position position="149"/>
    </location>
    <ligand>
        <name>Zn(2+)</name>
        <dbReference type="ChEBI" id="CHEBI:29105"/>
    </ligand>
</feature>
<reference evidence="15" key="2">
    <citation type="journal article" date="2021" name="PeerJ">
        <title>Extensive microbial diversity within the chicken gut microbiome revealed by metagenomics and culture.</title>
        <authorList>
            <person name="Gilroy R."/>
            <person name="Ravi A."/>
            <person name="Getino M."/>
            <person name="Pursley I."/>
            <person name="Horton D.L."/>
            <person name="Alikhan N.F."/>
            <person name="Baker D."/>
            <person name="Gharbi K."/>
            <person name="Hall N."/>
            <person name="Watson M."/>
            <person name="Adriaenssens E.M."/>
            <person name="Foster-Nyarko E."/>
            <person name="Jarju S."/>
            <person name="Secka A."/>
            <person name="Antonio M."/>
            <person name="Oren A."/>
            <person name="Chaudhuri R.R."/>
            <person name="La Ragione R."/>
            <person name="Hildebrand F."/>
            <person name="Pallen M.J."/>
        </authorList>
    </citation>
    <scope>NUCLEOTIDE SEQUENCE</scope>
    <source>
        <strain evidence="15">18911</strain>
    </source>
</reference>
<evidence type="ECO:0000256" key="6">
    <source>
        <dbReference type="ARBA" id="ARBA00022598"/>
    </source>
</evidence>
<dbReference type="EC" id="6.1.1.10" evidence="13"/>
<dbReference type="NCBIfam" id="NF008900">
    <property type="entry name" value="PRK12267.1"/>
    <property type="match status" value="1"/>
</dbReference>
<reference evidence="15" key="1">
    <citation type="submission" date="2020-10" db="EMBL/GenBank/DDBJ databases">
        <authorList>
            <person name="Gilroy R."/>
        </authorList>
    </citation>
    <scope>NUCLEOTIDE SEQUENCE</scope>
    <source>
        <strain evidence="15">18911</strain>
    </source>
</reference>
<evidence type="ECO:0000256" key="8">
    <source>
        <dbReference type="ARBA" id="ARBA00022840"/>
    </source>
</evidence>
<evidence type="ECO:0000256" key="5">
    <source>
        <dbReference type="ARBA" id="ARBA00022555"/>
    </source>
</evidence>
<keyword evidence="4 13" id="KW-0963">Cytoplasm</keyword>
<dbReference type="HAMAP" id="MF_01228">
    <property type="entry name" value="Met_tRNA_synth_type2"/>
    <property type="match status" value="1"/>
</dbReference>
<keyword evidence="9 13" id="KW-0694">RNA-binding</keyword>
<dbReference type="GO" id="GO:0005737">
    <property type="term" value="C:cytoplasm"/>
    <property type="evidence" value="ECO:0007669"/>
    <property type="project" value="UniProtKB-SubCell"/>
</dbReference>
<dbReference type="Gene3D" id="2.40.50.140">
    <property type="entry name" value="Nucleic acid-binding proteins"/>
    <property type="match status" value="1"/>
</dbReference>
<dbReference type="CDD" id="cd00814">
    <property type="entry name" value="MetRS_core"/>
    <property type="match status" value="1"/>
</dbReference>
<dbReference type="InterPro" id="IPR033911">
    <property type="entry name" value="MetRS_core"/>
</dbReference>
<dbReference type="FunFam" id="2.40.50.140:FF:000042">
    <property type="entry name" value="Methionine--tRNA ligase"/>
    <property type="match status" value="1"/>
</dbReference>
<dbReference type="Pfam" id="PF09334">
    <property type="entry name" value="tRNA-synt_1g"/>
    <property type="match status" value="2"/>
</dbReference>
<dbReference type="CDD" id="cd02800">
    <property type="entry name" value="tRNA_bind_EcMetRS_like"/>
    <property type="match status" value="1"/>
</dbReference>
<protein>
    <recommendedName>
        <fullName evidence="13">Methionine--tRNA ligase</fullName>
        <ecNumber evidence="13">6.1.1.10</ecNumber>
    </recommendedName>
    <alternativeName>
        <fullName evidence="13">Methionyl-tRNA synthetase</fullName>
        <shortName evidence="13">MetRS</shortName>
    </alternativeName>
</protein>
<proteinExistence type="inferred from homology"/>
<comment type="cofactor">
    <cofactor evidence="13">
        <name>Zn(2+)</name>
        <dbReference type="ChEBI" id="CHEBI:29105"/>
    </cofactor>
    <text evidence="13">Binds 1 zinc ion per subunit.</text>
</comment>
<dbReference type="GO" id="GO:0006431">
    <property type="term" value="P:methionyl-tRNA aminoacylation"/>
    <property type="evidence" value="ECO:0007669"/>
    <property type="project" value="UniProtKB-UniRule"/>
</dbReference>
<keyword evidence="6 13" id="KW-0436">Ligase</keyword>
<dbReference type="EMBL" id="DVNF01000159">
    <property type="protein sequence ID" value="HIU60823.1"/>
    <property type="molecule type" value="Genomic_DNA"/>
</dbReference>
<dbReference type="Proteomes" id="UP000824094">
    <property type="component" value="Unassembled WGS sequence"/>
</dbReference>
<evidence type="ECO:0000313" key="15">
    <source>
        <dbReference type="EMBL" id="HIU60823.1"/>
    </source>
</evidence>
<dbReference type="Gene3D" id="1.10.730.10">
    <property type="entry name" value="Isoleucyl-tRNA Synthetase, Domain 1"/>
    <property type="match status" value="1"/>
</dbReference>
<dbReference type="Gene3D" id="3.40.50.620">
    <property type="entry name" value="HUPs"/>
    <property type="match status" value="1"/>
</dbReference>
<feature type="binding site" evidence="13">
    <location>
        <position position="129"/>
    </location>
    <ligand>
        <name>Zn(2+)</name>
        <dbReference type="ChEBI" id="CHEBI:29105"/>
    </ligand>
</feature>
<dbReference type="Pfam" id="PF19303">
    <property type="entry name" value="Anticodon_3"/>
    <property type="match status" value="1"/>
</dbReference>
<dbReference type="InterPro" id="IPR002547">
    <property type="entry name" value="tRNA-bd_dom"/>
</dbReference>
<keyword evidence="5 13" id="KW-0820">tRNA-binding</keyword>
<dbReference type="InterPro" id="IPR015413">
    <property type="entry name" value="Methionyl/Leucyl_tRNA_Synth"/>
</dbReference>
<keyword evidence="7 13" id="KW-0547">Nucleotide-binding</keyword>
<comment type="catalytic activity">
    <reaction evidence="12 13">
        <text>tRNA(Met) + L-methionine + ATP = L-methionyl-tRNA(Met) + AMP + diphosphate</text>
        <dbReference type="Rhea" id="RHEA:13481"/>
        <dbReference type="Rhea" id="RHEA-COMP:9667"/>
        <dbReference type="Rhea" id="RHEA-COMP:9698"/>
        <dbReference type="ChEBI" id="CHEBI:30616"/>
        <dbReference type="ChEBI" id="CHEBI:33019"/>
        <dbReference type="ChEBI" id="CHEBI:57844"/>
        <dbReference type="ChEBI" id="CHEBI:78442"/>
        <dbReference type="ChEBI" id="CHEBI:78530"/>
        <dbReference type="ChEBI" id="CHEBI:456215"/>
        <dbReference type="EC" id="6.1.1.10"/>
    </reaction>
</comment>
<evidence type="ECO:0000256" key="10">
    <source>
        <dbReference type="ARBA" id="ARBA00022917"/>
    </source>
</evidence>
<evidence type="ECO:0000256" key="9">
    <source>
        <dbReference type="ARBA" id="ARBA00022884"/>
    </source>
</evidence>
<dbReference type="InterPro" id="IPR004495">
    <property type="entry name" value="Met-tRNA-synth_bsu_C"/>
</dbReference>
<dbReference type="SUPFAM" id="SSF50249">
    <property type="entry name" value="Nucleic acid-binding proteins"/>
    <property type="match status" value="1"/>
</dbReference>
<dbReference type="CDD" id="cd07957">
    <property type="entry name" value="Anticodon_Ia_Met"/>
    <property type="match status" value="1"/>
</dbReference>
<feature type="binding site" evidence="13">
    <location>
        <position position="146"/>
    </location>
    <ligand>
        <name>Zn(2+)</name>
        <dbReference type="ChEBI" id="CHEBI:29105"/>
    </ligand>
</feature>